<dbReference type="InterPro" id="IPR036736">
    <property type="entry name" value="ACP-like_sf"/>
</dbReference>
<keyword evidence="3" id="KW-0472">Membrane</keyword>
<dbReference type="PROSITE" id="PS00455">
    <property type="entry name" value="AMP_BINDING"/>
    <property type="match status" value="1"/>
</dbReference>
<dbReference type="Pfam" id="PF00501">
    <property type="entry name" value="AMP-binding"/>
    <property type="match status" value="1"/>
</dbReference>
<feature type="transmembrane region" description="Helical" evidence="3">
    <location>
        <begin position="651"/>
        <end position="680"/>
    </location>
</feature>
<dbReference type="PROSITE" id="PS50075">
    <property type="entry name" value="CARRIER"/>
    <property type="match status" value="1"/>
</dbReference>
<keyword evidence="1" id="KW-0596">Phosphopantetheine</keyword>
<keyword evidence="3" id="KW-1133">Transmembrane helix</keyword>
<feature type="transmembrane region" description="Helical" evidence="3">
    <location>
        <begin position="1142"/>
        <end position="1168"/>
    </location>
</feature>
<dbReference type="PROSITE" id="PS00012">
    <property type="entry name" value="PHOSPHOPANTETHEINE"/>
    <property type="match status" value="1"/>
</dbReference>
<evidence type="ECO:0000256" key="2">
    <source>
        <dbReference type="ARBA" id="ARBA00022553"/>
    </source>
</evidence>
<dbReference type="InterPro" id="IPR011004">
    <property type="entry name" value="Trimer_LpxA-like_sf"/>
</dbReference>
<sequence>MILHGLSRPDFLTDTGLPDLLEATAARQPDRPALYWGELCLSYGELLARASLAAHHLLQAGAAPGQHIGLWMPRGAEALVMQAAITLTGAAWLPFDADTPPERVEICLRDAGALGLVCHPDMAVRLSDVNLPRWTPEALQAAVDGPLRRREGLRPEHPAYVIYTSGSTGVPKGIAVSHGSICHFLRSENSVLGVREDDLVYQGFSLAFDMSFEEIWISYLVGAALWIAPKCLVSDPDALPEALIRQRVTVLHAVPSLLALFGRDVPNLRIINLGGEMCPQALVERWATHARPLFNTYGPTEATVSASLARLVPGQPVTIGQPLPNYGLLVVDPADMRLLPAGEVGELCIVGPGVASGYLGRPELTAEKFLDNPFIERGYDRRLYRTGDLAKIDETGQVQCLGRADDQVKIRGFRVELGEIEAALCDQADIGAAAVIVKAIDEVDQLIAYLVTDSGQPANVAALRAGLRERLPPYMVPALFITLDAMPRLTSGKVDRKALRARELDALPAVEDQAEPTTDAERELFGHLRRLFPGQPLAREADFFNDLGGHSLLAARLVSALRQTPRYAGITVQEIYRARTVGAMASALEQLSAQAAANVAPSFAAVSPLKRALCGLAQAAMLPPLVSLRMLQWLAPFFTYHFLTGDPDDSIALAVAASLLVFLLTHVASFAVAIAGKWLVLGRLKPGRYPLWGVTYFRWWLADRLADVPATYLLHGSPLLTAYWRAMGARIGRDTLIGSISLRAPDAVSIGAGVNIGASVNLENVRLEPDALVVGQIEIGDAAYVGSYGVLEGGSRIGAGAYLDGLSSLAQGQQVPAGERWEGAPARRSAQLIRPRPTPPARPGLPMQALALLGYVLGAAAVAALFFLPVFPSFILIDWLDVHELDLGQLGLPAWQAFFWYALLALPASAVLVAATILLSAAIRWLVLPRLQPGRWSVFSRVYYRKWLTNQIQESSLHVLHGLYATVFAPFWYRVLGARIGKGAEISTAMGVVPDMLTLGDDTFIADAVMLGDEEIDSGWMTLRPTEIGARSFVGNGAYLPDGTELPADVLIGVQSRAPANGQMRAGDTWMGSPALHLPAREVTSGFAEHLTFRPSVARRIGRGTVEAVRIVLPLALIIASGYLTVIKVLPAAETEHWALAAWRLCLAGLCYGVGSFAVVLAAKWLLIGRYTPRAAPMWTPFVWLSEAVTNLYESIAVPNFVNFLRGTPFLPWVLRLLGCQIGRGVVLDTTDVTEYDCVRIGDGSVLNAWSGPQTHLFEDRVMKIGRVDIGAQVLVGARTTVLYDSQVGDGALLGPLSLVMKGEHIPPRTQWNGSPCKPWTPPA</sequence>
<dbReference type="Gene3D" id="3.30.300.30">
    <property type="match status" value="1"/>
</dbReference>
<dbReference type="EMBL" id="QJKI01000001">
    <property type="protein sequence ID" value="PXX81773.1"/>
    <property type="molecule type" value="Genomic_DNA"/>
</dbReference>
<dbReference type="InterPro" id="IPR020845">
    <property type="entry name" value="AMP-binding_CS"/>
</dbReference>
<feature type="transmembrane region" description="Helical" evidence="3">
    <location>
        <begin position="1108"/>
        <end position="1130"/>
    </location>
</feature>
<feature type="domain" description="Carrier" evidence="4">
    <location>
        <begin position="515"/>
        <end position="592"/>
    </location>
</feature>
<feature type="transmembrane region" description="Helical" evidence="3">
    <location>
        <begin position="897"/>
        <end position="927"/>
    </location>
</feature>
<dbReference type="GO" id="GO:0044550">
    <property type="term" value="P:secondary metabolite biosynthetic process"/>
    <property type="evidence" value="ECO:0007669"/>
    <property type="project" value="TreeGrafter"/>
</dbReference>
<dbReference type="Pfam" id="PF13193">
    <property type="entry name" value="AMP-binding_C"/>
    <property type="match status" value="1"/>
</dbReference>
<proteinExistence type="predicted"/>
<gene>
    <name evidence="5" type="ORF">DFR34_1012</name>
</gene>
<dbReference type="Gene3D" id="1.10.1200.10">
    <property type="entry name" value="ACP-like"/>
    <property type="match status" value="1"/>
</dbReference>
<evidence type="ECO:0000313" key="5">
    <source>
        <dbReference type="EMBL" id="PXX81773.1"/>
    </source>
</evidence>
<dbReference type="SUPFAM" id="SSF47336">
    <property type="entry name" value="ACP-like"/>
    <property type="match status" value="1"/>
</dbReference>
<keyword evidence="2" id="KW-0597">Phosphoprotein</keyword>
<reference evidence="5 6" key="1">
    <citation type="submission" date="2018-05" db="EMBL/GenBank/DDBJ databases">
        <title>Genomic Encyclopedia of Type Strains, Phase IV (KMG-IV): sequencing the most valuable type-strain genomes for metagenomic binning, comparative biology and taxonomic classification.</title>
        <authorList>
            <person name="Goeker M."/>
        </authorList>
    </citation>
    <scope>NUCLEOTIDE SEQUENCE [LARGE SCALE GENOMIC DNA]</scope>
    <source>
        <strain evidence="5 6">DSM 29661</strain>
    </source>
</reference>
<dbReference type="InterPro" id="IPR012728">
    <property type="entry name" value="Pls/PosA_C"/>
</dbReference>
<dbReference type="InterPro" id="IPR042099">
    <property type="entry name" value="ANL_N_sf"/>
</dbReference>
<keyword evidence="6" id="KW-1185">Reference proteome</keyword>
<dbReference type="SUPFAM" id="SSF56801">
    <property type="entry name" value="Acetyl-CoA synthetase-like"/>
    <property type="match status" value="1"/>
</dbReference>
<dbReference type="PANTHER" id="PTHR45527:SF1">
    <property type="entry name" value="FATTY ACID SYNTHASE"/>
    <property type="match status" value="1"/>
</dbReference>
<dbReference type="RefSeq" id="WP_110389112.1">
    <property type="nucleotide sequence ID" value="NZ_QJKI01000001.1"/>
</dbReference>
<dbReference type="InterPro" id="IPR045851">
    <property type="entry name" value="AMP-bd_C_sf"/>
</dbReference>
<dbReference type="InterPro" id="IPR006162">
    <property type="entry name" value="Ppantetheine_attach_site"/>
</dbReference>
<keyword evidence="3" id="KW-0812">Transmembrane</keyword>
<dbReference type="SUPFAM" id="SSF51161">
    <property type="entry name" value="Trimeric LpxA-like enzymes"/>
    <property type="match status" value="3"/>
</dbReference>
<dbReference type="GO" id="GO:0043041">
    <property type="term" value="P:amino acid activation for nonribosomal peptide biosynthetic process"/>
    <property type="evidence" value="ECO:0007669"/>
    <property type="project" value="TreeGrafter"/>
</dbReference>
<dbReference type="Gene3D" id="2.160.10.10">
    <property type="entry name" value="Hexapeptide repeat proteins"/>
    <property type="match status" value="3"/>
</dbReference>
<protein>
    <submittedName>
        <fullName evidence="5">Non-ribosomal peptide synthetase-like protein</fullName>
    </submittedName>
</protein>
<evidence type="ECO:0000256" key="1">
    <source>
        <dbReference type="ARBA" id="ARBA00022450"/>
    </source>
</evidence>
<dbReference type="GO" id="GO:0031177">
    <property type="term" value="F:phosphopantetheine binding"/>
    <property type="evidence" value="ECO:0007669"/>
    <property type="project" value="TreeGrafter"/>
</dbReference>
<dbReference type="InterPro" id="IPR025110">
    <property type="entry name" value="AMP-bd_C"/>
</dbReference>
<name>A0A318L8D8_9NEIS</name>
<dbReference type="Pfam" id="PF00550">
    <property type="entry name" value="PP-binding"/>
    <property type="match status" value="1"/>
</dbReference>
<dbReference type="Proteomes" id="UP000247555">
    <property type="component" value="Unassembled WGS sequence"/>
</dbReference>
<evidence type="ECO:0000259" key="4">
    <source>
        <dbReference type="PROSITE" id="PS50075"/>
    </source>
</evidence>
<dbReference type="OrthoDB" id="9787658at2"/>
<evidence type="ECO:0000256" key="3">
    <source>
        <dbReference type="SAM" id="Phobius"/>
    </source>
</evidence>
<dbReference type="CDD" id="cd05930">
    <property type="entry name" value="A_NRPS"/>
    <property type="match status" value="1"/>
</dbReference>
<dbReference type="Gene3D" id="3.40.50.12780">
    <property type="entry name" value="N-terminal domain of ligase-like"/>
    <property type="match status" value="1"/>
</dbReference>
<organism evidence="5 6">
    <name type="scientific">Rivihabitans pingtungensis</name>
    <dbReference type="NCBI Taxonomy" id="1054498"/>
    <lineage>
        <taxon>Bacteria</taxon>
        <taxon>Pseudomonadati</taxon>
        <taxon>Pseudomonadota</taxon>
        <taxon>Betaproteobacteria</taxon>
        <taxon>Neisseriales</taxon>
        <taxon>Aquaspirillaceae</taxon>
        <taxon>Rivihabitans</taxon>
    </lineage>
</organism>
<comment type="caution">
    <text evidence="5">The sequence shown here is derived from an EMBL/GenBank/DDBJ whole genome shotgun (WGS) entry which is preliminary data.</text>
</comment>
<feature type="transmembrane region" description="Helical" evidence="3">
    <location>
        <begin position="852"/>
        <end position="877"/>
    </location>
</feature>
<evidence type="ECO:0000313" key="6">
    <source>
        <dbReference type="Proteomes" id="UP000247555"/>
    </source>
</evidence>
<dbReference type="InterPro" id="IPR009081">
    <property type="entry name" value="PP-bd_ACP"/>
</dbReference>
<dbReference type="GO" id="GO:0005737">
    <property type="term" value="C:cytoplasm"/>
    <property type="evidence" value="ECO:0007669"/>
    <property type="project" value="TreeGrafter"/>
</dbReference>
<dbReference type="InterPro" id="IPR010071">
    <property type="entry name" value="AA_adenyl_dom"/>
</dbReference>
<accession>A0A318L8D8</accession>
<dbReference type="NCBIfam" id="TIGR01733">
    <property type="entry name" value="AA-adenyl-dom"/>
    <property type="match status" value="1"/>
</dbReference>
<dbReference type="NCBIfam" id="TIGR02353">
    <property type="entry name" value="NRPS_term_dom"/>
    <property type="match status" value="1"/>
</dbReference>
<dbReference type="PANTHER" id="PTHR45527">
    <property type="entry name" value="NONRIBOSOMAL PEPTIDE SYNTHETASE"/>
    <property type="match status" value="1"/>
</dbReference>
<dbReference type="InterPro" id="IPR000873">
    <property type="entry name" value="AMP-dep_synth/lig_dom"/>
</dbReference>